<dbReference type="Pfam" id="PF13439">
    <property type="entry name" value="Glyco_transf_4"/>
    <property type="match status" value="1"/>
</dbReference>
<gene>
    <name evidence="4" type="ORF">HS096_01655</name>
</gene>
<dbReference type="EMBL" id="JABTTY010000001">
    <property type="protein sequence ID" value="MBE7525084.1"/>
    <property type="molecule type" value="Genomic_DNA"/>
</dbReference>
<dbReference type="PANTHER" id="PTHR46401">
    <property type="entry name" value="GLYCOSYLTRANSFERASE WBBK-RELATED"/>
    <property type="match status" value="1"/>
</dbReference>
<feature type="domain" description="Glycosyl transferase family 1" evidence="2">
    <location>
        <begin position="188"/>
        <end position="333"/>
    </location>
</feature>
<dbReference type="CDD" id="cd03809">
    <property type="entry name" value="GT4_MtfB-like"/>
    <property type="match status" value="1"/>
</dbReference>
<dbReference type="GO" id="GO:0009103">
    <property type="term" value="P:lipopolysaccharide biosynthetic process"/>
    <property type="evidence" value="ECO:0007669"/>
    <property type="project" value="TreeGrafter"/>
</dbReference>
<name>A0A928Y6G1_UNCKA</name>
<dbReference type="SUPFAM" id="SSF53756">
    <property type="entry name" value="UDP-Glycosyltransferase/glycogen phosphorylase"/>
    <property type="match status" value="1"/>
</dbReference>
<sequence length="369" mass="41397">MRITIDARMMGAGAARGIGRYIEELIRAMLAIAPMHTYCLLERYPDSSPFLGHSSVEHVHADIPWYGFAEQIHLPVIIRTTKPDIVHIPHWNVPVFDAHPRVVTIHDLILLEEPDSASVTTRGPVVAALKRAGYRLALRNALTRSRRILVPSVFSRQWIERRFAVHAPITITGEGMPEPDESSWREPNLETPYILYVGSAYPHKNLDKLLDAWKLVEARQERVSLVIAGKRDDFMRRLETQSAKNGLCRVRFEGEVGEERLRNLYAEALAFVFPSRLEGFGLPPLEALAYGCPVLSSNAGSLPEVLGKDGIVFFKPGDPNAILEAIETVLRDPRGVRGNARQIVPVLSGRHDWRLAASRTLEAYEDAVR</sequence>
<evidence type="ECO:0000313" key="5">
    <source>
        <dbReference type="Proteomes" id="UP000710385"/>
    </source>
</evidence>
<evidence type="ECO:0000259" key="2">
    <source>
        <dbReference type="Pfam" id="PF00534"/>
    </source>
</evidence>
<dbReference type="Gene3D" id="3.40.50.2000">
    <property type="entry name" value="Glycogen Phosphorylase B"/>
    <property type="match status" value="2"/>
</dbReference>
<evidence type="ECO:0000256" key="1">
    <source>
        <dbReference type="ARBA" id="ARBA00022679"/>
    </source>
</evidence>
<dbReference type="AlphaFoldDB" id="A0A928Y6G1"/>
<evidence type="ECO:0000313" key="4">
    <source>
        <dbReference type="EMBL" id="MBE7525084.1"/>
    </source>
</evidence>
<accession>A0A928Y6G1</accession>
<keyword evidence="1" id="KW-0808">Transferase</keyword>
<dbReference type="GO" id="GO:0016757">
    <property type="term" value="F:glycosyltransferase activity"/>
    <property type="evidence" value="ECO:0007669"/>
    <property type="project" value="InterPro"/>
</dbReference>
<protein>
    <submittedName>
        <fullName evidence="4">Glycosyltransferase family 4 protein</fullName>
    </submittedName>
</protein>
<dbReference type="Pfam" id="PF00534">
    <property type="entry name" value="Glycos_transf_1"/>
    <property type="match status" value="1"/>
</dbReference>
<dbReference type="PANTHER" id="PTHR46401:SF2">
    <property type="entry name" value="GLYCOSYLTRANSFERASE WBBK-RELATED"/>
    <property type="match status" value="1"/>
</dbReference>
<comment type="caution">
    <text evidence="4">The sequence shown here is derived from an EMBL/GenBank/DDBJ whole genome shotgun (WGS) entry which is preliminary data.</text>
</comment>
<evidence type="ECO:0000259" key="3">
    <source>
        <dbReference type="Pfam" id="PF13439"/>
    </source>
</evidence>
<dbReference type="InterPro" id="IPR001296">
    <property type="entry name" value="Glyco_trans_1"/>
</dbReference>
<dbReference type="Proteomes" id="UP000710385">
    <property type="component" value="Unassembled WGS sequence"/>
</dbReference>
<dbReference type="InterPro" id="IPR028098">
    <property type="entry name" value="Glyco_trans_4-like_N"/>
</dbReference>
<reference evidence="4" key="1">
    <citation type="submission" date="2020-05" db="EMBL/GenBank/DDBJ databases">
        <title>High-Quality Genomes of Partial-Nitritation/Anammox System by Hierarchical Clustering Based Hybrid Assembly.</title>
        <authorList>
            <person name="Liu L."/>
            <person name="Wang Y."/>
            <person name="Che Y."/>
            <person name="Chen Y."/>
            <person name="Xia Y."/>
            <person name="Luo R."/>
            <person name="Cheng S.H."/>
            <person name="Zheng C."/>
            <person name="Zhang T."/>
        </authorList>
    </citation>
    <scope>NUCLEOTIDE SEQUENCE</scope>
    <source>
        <strain evidence="4">H1_PAT1</strain>
    </source>
</reference>
<proteinExistence type="predicted"/>
<organism evidence="4 5">
    <name type="scientific">candidate division WWE3 bacterium</name>
    <dbReference type="NCBI Taxonomy" id="2053526"/>
    <lineage>
        <taxon>Bacteria</taxon>
        <taxon>Katanobacteria</taxon>
    </lineage>
</organism>
<feature type="domain" description="Glycosyltransferase subfamily 4-like N-terminal" evidence="3">
    <location>
        <begin position="16"/>
        <end position="171"/>
    </location>
</feature>